<keyword evidence="2" id="KW-1185">Reference proteome</keyword>
<dbReference type="InterPro" id="IPR012851">
    <property type="entry name" value="Spore_coat_CotF-like"/>
</dbReference>
<dbReference type="STRING" id="146817.SAMN04488502_10598"/>
<dbReference type="RefSeq" id="WP_092072919.1">
    <property type="nucleotide sequence ID" value="NZ_FNHB01000005.1"/>
</dbReference>
<reference evidence="1 2" key="1">
    <citation type="submission" date="2016-10" db="EMBL/GenBank/DDBJ databases">
        <authorList>
            <person name="de Groot N.N."/>
        </authorList>
    </citation>
    <scope>NUCLEOTIDE SEQUENCE [LARGE SCALE GENOMIC DNA]</scope>
    <source>
        <strain evidence="1 2">DSM 1736</strain>
    </source>
</reference>
<protein>
    <submittedName>
        <fullName evidence="1">Coat F domain-containing protein</fullName>
    </submittedName>
</protein>
<dbReference type="Pfam" id="PF07875">
    <property type="entry name" value="Coat_F"/>
    <property type="match status" value="1"/>
</dbReference>
<dbReference type="AlphaFoldDB" id="A0A1G9TUY5"/>
<sequence>MNDKDMLNDYLASIKGSLSTYASVIAETNNTQLRSTFQQMRNQDEQRQYQLAQTAMQKGYYKPAAPAAQSDVQQLKTELMSASTN</sequence>
<accession>A0A1G9TUY5</accession>
<organism evidence="1 2">
    <name type="scientific">Dendrosporobacter quercicolus</name>
    <dbReference type="NCBI Taxonomy" id="146817"/>
    <lineage>
        <taxon>Bacteria</taxon>
        <taxon>Bacillati</taxon>
        <taxon>Bacillota</taxon>
        <taxon>Negativicutes</taxon>
        <taxon>Selenomonadales</taxon>
        <taxon>Sporomusaceae</taxon>
        <taxon>Dendrosporobacter</taxon>
    </lineage>
</organism>
<dbReference type="Proteomes" id="UP000214880">
    <property type="component" value="Unassembled WGS sequence"/>
</dbReference>
<dbReference type="OrthoDB" id="1683800at2"/>
<evidence type="ECO:0000313" key="2">
    <source>
        <dbReference type="Proteomes" id="UP000214880"/>
    </source>
</evidence>
<name>A0A1G9TUY5_9FIRM</name>
<dbReference type="EMBL" id="FNHB01000005">
    <property type="protein sequence ID" value="SDM51507.1"/>
    <property type="molecule type" value="Genomic_DNA"/>
</dbReference>
<gene>
    <name evidence="1" type="ORF">SAMN04488502_10598</name>
</gene>
<evidence type="ECO:0000313" key="1">
    <source>
        <dbReference type="EMBL" id="SDM51507.1"/>
    </source>
</evidence>
<proteinExistence type="predicted"/>